<feature type="region of interest" description="Disordered" evidence="1">
    <location>
        <begin position="1"/>
        <end position="22"/>
    </location>
</feature>
<keyword evidence="3" id="KW-1185">Reference proteome</keyword>
<dbReference type="EMBL" id="JBFXLS010000088">
    <property type="protein sequence ID" value="KAL2817894.1"/>
    <property type="molecule type" value="Genomic_DNA"/>
</dbReference>
<comment type="caution">
    <text evidence="2">The sequence shown here is derived from an EMBL/GenBank/DDBJ whole genome shotgun (WGS) entry which is preliminary data.</text>
</comment>
<dbReference type="Proteomes" id="UP001610335">
    <property type="component" value="Unassembled WGS sequence"/>
</dbReference>
<evidence type="ECO:0000256" key="1">
    <source>
        <dbReference type="SAM" id="MobiDB-lite"/>
    </source>
</evidence>
<accession>A0ABR4HQX3</accession>
<organism evidence="2 3">
    <name type="scientific">Aspergillus cavernicola</name>
    <dbReference type="NCBI Taxonomy" id="176166"/>
    <lineage>
        <taxon>Eukaryota</taxon>
        <taxon>Fungi</taxon>
        <taxon>Dikarya</taxon>
        <taxon>Ascomycota</taxon>
        <taxon>Pezizomycotina</taxon>
        <taxon>Eurotiomycetes</taxon>
        <taxon>Eurotiomycetidae</taxon>
        <taxon>Eurotiales</taxon>
        <taxon>Aspergillaceae</taxon>
        <taxon>Aspergillus</taxon>
        <taxon>Aspergillus subgen. Nidulantes</taxon>
    </lineage>
</organism>
<sequence>MPTAMQLRTRRDTASNPEQQPSVRKMLTRKAILNATEDTARGARNNRGTTQKWSSHQGLLLEEILVGESLPDHVLDMGLGTHRGKKTSLRAVLEKSEHDILVLVFPCISKQRFQEEFGSTYTTNLYYPNINLTTVAISSYPVSIFASLLEDAIEAPEEDMPEVLLSDPRLHFLDAMGFVRPPPATKAAAARMRRQGPVRHEFFVVRKAGILLAKGTGTSENVNEAIARVHRKIHSQWVSDLRRRGKPIPPW</sequence>
<evidence type="ECO:0000313" key="3">
    <source>
        <dbReference type="Proteomes" id="UP001610335"/>
    </source>
</evidence>
<reference evidence="2 3" key="1">
    <citation type="submission" date="2024-07" db="EMBL/GenBank/DDBJ databases">
        <title>Section-level genome sequencing and comparative genomics of Aspergillus sections Usti and Cavernicolus.</title>
        <authorList>
            <consortium name="Lawrence Berkeley National Laboratory"/>
            <person name="Nybo J.L."/>
            <person name="Vesth T.C."/>
            <person name="Theobald S."/>
            <person name="Frisvad J.C."/>
            <person name="Larsen T.O."/>
            <person name="Kjaerboelling I."/>
            <person name="Rothschild-Mancinelli K."/>
            <person name="Lyhne E.K."/>
            <person name="Kogle M.E."/>
            <person name="Barry K."/>
            <person name="Clum A."/>
            <person name="Na H."/>
            <person name="Ledsgaard L."/>
            <person name="Lin J."/>
            <person name="Lipzen A."/>
            <person name="Kuo A."/>
            <person name="Riley R."/>
            <person name="Mondo S."/>
            <person name="LaButti K."/>
            <person name="Haridas S."/>
            <person name="Pangalinan J."/>
            <person name="Salamov A.A."/>
            <person name="Simmons B.A."/>
            <person name="Magnuson J.K."/>
            <person name="Chen J."/>
            <person name="Drula E."/>
            <person name="Henrissat B."/>
            <person name="Wiebenga A."/>
            <person name="Lubbers R.J."/>
            <person name="Gomes A.C."/>
            <person name="Makela M.R."/>
            <person name="Stajich J."/>
            <person name="Grigoriev I.V."/>
            <person name="Mortensen U.H."/>
            <person name="De vries R.P."/>
            <person name="Baker S.E."/>
            <person name="Andersen M.R."/>
        </authorList>
    </citation>
    <scope>NUCLEOTIDE SEQUENCE [LARGE SCALE GENOMIC DNA]</scope>
    <source>
        <strain evidence="2 3">CBS 600.67</strain>
    </source>
</reference>
<protein>
    <submittedName>
        <fullName evidence="2">Uncharacterized protein</fullName>
    </submittedName>
</protein>
<name>A0ABR4HQX3_9EURO</name>
<gene>
    <name evidence="2" type="ORF">BDW59DRAFT_130136</name>
</gene>
<proteinExistence type="predicted"/>
<evidence type="ECO:0000313" key="2">
    <source>
        <dbReference type="EMBL" id="KAL2817894.1"/>
    </source>
</evidence>